<evidence type="ECO:0000256" key="3">
    <source>
        <dbReference type="ARBA" id="ARBA00022679"/>
    </source>
</evidence>
<feature type="compositionally biased region" description="Basic and acidic residues" evidence="5">
    <location>
        <begin position="102"/>
        <end position="114"/>
    </location>
</feature>
<name>A0A5C5ZH19_9BACT</name>
<reference evidence="9 10" key="1">
    <citation type="submission" date="2019-02" db="EMBL/GenBank/DDBJ databases">
        <title>Deep-cultivation of Planctomycetes and their phenomic and genomic characterization uncovers novel biology.</title>
        <authorList>
            <person name="Wiegand S."/>
            <person name="Jogler M."/>
            <person name="Boedeker C."/>
            <person name="Pinto D."/>
            <person name="Vollmers J."/>
            <person name="Rivas-Marin E."/>
            <person name="Kohn T."/>
            <person name="Peeters S.H."/>
            <person name="Heuer A."/>
            <person name="Rast P."/>
            <person name="Oberbeckmann S."/>
            <person name="Bunk B."/>
            <person name="Jeske O."/>
            <person name="Meyerdierks A."/>
            <person name="Storesund J.E."/>
            <person name="Kallscheuer N."/>
            <person name="Luecker S."/>
            <person name="Lage O.M."/>
            <person name="Pohl T."/>
            <person name="Merkel B.J."/>
            <person name="Hornburger P."/>
            <person name="Mueller R.-W."/>
            <person name="Bruemmer F."/>
            <person name="Labrenz M."/>
            <person name="Spormann A.M."/>
            <person name="Op Den Camp H."/>
            <person name="Overmann J."/>
            <person name="Amann R."/>
            <person name="Jetten M.S.M."/>
            <person name="Mascher T."/>
            <person name="Medema M.H."/>
            <person name="Devos D.P."/>
            <person name="Kaster A.-K."/>
            <person name="Ovreas L."/>
            <person name="Rohde M."/>
            <person name="Galperin M.Y."/>
            <person name="Jogler C."/>
        </authorList>
    </citation>
    <scope>NUCLEOTIDE SEQUENCE [LARGE SCALE GENOMIC DNA]</scope>
    <source>
        <strain evidence="9 10">Mal64</strain>
    </source>
</reference>
<dbReference type="Pfam" id="PF20473">
    <property type="entry name" value="MmeI_Mtase"/>
    <property type="match status" value="1"/>
</dbReference>
<dbReference type="Pfam" id="PF20465">
    <property type="entry name" value="MmeI_hel"/>
    <property type="match status" value="1"/>
</dbReference>
<evidence type="ECO:0000259" key="6">
    <source>
        <dbReference type="Pfam" id="PF20464"/>
    </source>
</evidence>
<evidence type="ECO:0000259" key="8">
    <source>
        <dbReference type="Pfam" id="PF20473"/>
    </source>
</evidence>
<dbReference type="AlphaFoldDB" id="A0A5C5ZH19"/>
<dbReference type="PANTHER" id="PTHR33841:SF1">
    <property type="entry name" value="DNA METHYLTRANSFERASE A"/>
    <property type="match status" value="1"/>
</dbReference>
<evidence type="ECO:0000256" key="1">
    <source>
        <dbReference type="ARBA" id="ARBA00011900"/>
    </source>
</evidence>
<keyword evidence="10" id="KW-1185">Reference proteome</keyword>
<comment type="catalytic activity">
    <reaction evidence="4">
        <text>a 2'-deoxyadenosine in DNA + S-adenosyl-L-methionine = an N(6)-methyl-2'-deoxyadenosine in DNA + S-adenosyl-L-homocysteine + H(+)</text>
        <dbReference type="Rhea" id="RHEA:15197"/>
        <dbReference type="Rhea" id="RHEA-COMP:12418"/>
        <dbReference type="Rhea" id="RHEA-COMP:12419"/>
        <dbReference type="ChEBI" id="CHEBI:15378"/>
        <dbReference type="ChEBI" id="CHEBI:57856"/>
        <dbReference type="ChEBI" id="CHEBI:59789"/>
        <dbReference type="ChEBI" id="CHEBI:90615"/>
        <dbReference type="ChEBI" id="CHEBI:90616"/>
        <dbReference type="EC" id="2.1.1.72"/>
    </reaction>
</comment>
<accession>A0A5C5ZH19</accession>
<dbReference type="Proteomes" id="UP000315440">
    <property type="component" value="Unassembled WGS sequence"/>
</dbReference>
<dbReference type="InterPro" id="IPR046816">
    <property type="entry name" value="MmeI_Mtase"/>
</dbReference>
<dbReference type="Gene3D" id="3.40.50.150">
    <property type="entry name" value="Vaccinia Virus protein VP39"/>
    <property type="match status" value="1"/>
</dbReference>
<keyword evidence="3" id="KW-0808">Transferase</keyword>
<dbReference type="EMBL" id="SJPQ01000004">
    <property type="protein sequence ID" value="TWT86632.1"/>
    <property type="molecule type" value="Genomic_DNA"/>
</dbReference>
<sequence>MPQPTDNDPEEAKADAQAREFIARWRPSGGAERANYQLFLTELCDLLGVDHPEPAGPDGAENAYVFEKAIRFDNYDGTHSTKFADLYRRGCFVCETKQGVEERGDDAALSERGKQKQAAKKQGHGRRGSKAHDKALRQAHTQAEQYARHLSADEGRPPLLMVVDVGHVIELYSEFSQTGGAYVAFPDPQSHKIALEDLAEAETRERLRLVWTDPLALDPSRRSAKVTREIADSLAKLAKRLEAAGHAPEEVAQFLMRCLFTMFAEDVGLLQEKPSQERRDPFTTLLKSLDDPAHFVPVVESLWQTMDKGGFSTDLREKLIRFNGGLFESQAALPLDRDQLELLIEAAEANWSDVEPAIFGTLLERALDPVERHKLGAHYTPRAYVERLVVPTVVEPLRAEWDAALAAALTLLDDGDESGALKELNRFHDRLCEVRVLDPACGSGNFLYVVLEHLKRLEGEVFAACDEVAGGRQMLLESGHTVDPHQLLGIELNPRAAAIAELVLWIGYLQWHFRTRGKVRPPEPVIKNFGNIECRDAVPPTTAAKKCWATTASRSRSGMAAPPSPTRSPARRCRTSRCGSRCTAT</sequence>
<feature type="domain" description="MmeI-like N-terminal" evidence="6">
    <location>
        <begin position="17"/>
        <end position="243"/>
    </location>
</feature>
<evidence type="ECO:0000256" key="4">
    <source>
        <dbReference type="ARBA" id="ARBA00047942"/>
    </source>
</evidence>
<feature type="region of interest" description="Disordered" evidence="5">
    <location>
        <begin position="554"/>
        <end position="573"/>
    </location>
</feature>
<evidence type="ECO:0000313" key="10">
    <source>
        <dbReference type="Proteomes" id="UP000315440"/>
    </source>
</evidence>
<dbReference type="Pfam" id="PF20464">
    <property type="entry name" value="MmeI_N"/>
    <property type="match status" value="1"/>
</dbReference>
<evidence type="ECO:0000259" key="7">
    <source>
        <dbReference type="Pfam" id="PF20465"/>
    </source>
</evidence>
<dbReference type="RefSeq" id="WP_315852812.1">
    <property type="nucleotide sequence ID" value="NZ_SJPQ01000004.1"/>
</dbReference>
<dbReference type="InterPro" id="IPR046817">
    <property type="entry name" value="MmeI_N"/>
</dbReference>
<dbReference type="SUPFAM" id="SSF53335">
    <property type="entry name" value="S-adenosyl-L-methionine-dependent methyltransferases"/>
    <property type="match status" value="1"/>
</dbReference>
<evidence type="ECO:0000256" key="5">
    <source>
        <dbReference type="SAM" id="MobiDB-lite"/>
    </source>
</evidence>
<feature type="domain" description="MmeI-like helicase spacer" evidence="7">
    <location>
        <begin position="249"/>
        <end position="327"/>
    </location>
</feature>
<dbReference type="PANTHER" id="PTHR33841">
    <property type="entry name" value="DNA METHYLTRANSFERASE YEEA-RELATED"/>
    <property type="match status" value="1"/>
</dbReference>
<protein>
    <recommendedName>
        <fullName evidence="1">site-specific DNA-methyltransferase (adenine-specific)</fullName>
        <ecNumber evidence="1">2.1.1.72</ecNumber>
    </recommendedName>
</protein>
<dbReference type="EC" id="2.1.1.72" evidence="1"/>
<evidence type="ECO:0000313" key="9">
    <source>
        <dbReference type="EMBL" id="TWT86632.1"/>
    </source>
</evidence>
<dbReference type="PRINTS" id="PR00507">
    <property type="entry name" value="N12N6MTFRASE"/>
</dbReference>
<feature type="region of interest" description="Disordered" evidence="5">
    <location>
        <begin position="102"/>
        <end position="149"/>
    </location>
</feature>
<feature type="domain" description="MmeI-like DNA-methyltransferase" evidence="8">
    <location>
        <begin position="421"/>
        <end position="537"/>
    </location>
</feature>
<dbReference type="GO" id="GO:0032259">
    <property type="term" value="P:methylation"/>
    <property type="evidence" value="ECO:0007669"/>
    <property type="project" value="UniProtKB-KW"/>
</dbReference>
<organism evidence="9 10">
    <name type="scientific">Pseudobythopirellula maris</name>
    <dbReference type="NCBI Taxonomy" id="2527991"/>
    <lineage>
        <taxon>Bacteria</taxon>
        <taxon>Pseudomonadati</taxon>
        <taxon>Planctomycetota</taxon>
        <taxon>Planctomycetia</taxon>
        <taxon>Pirellulales</taxon>
        <taxon>Lacipirellulaceae</taxon>
        <taxon>Pseudobythopirellula</taxon>
    </lineage>
</organism>
<dbReference type="InterPro" id="IPR050953">
    <property type="entry name" value="N4_N6_ade-DNA_methylase"/>
</dbReference>
<evidence type="ECO:0000256" key="2">
    <source>
        <dbReference type="ARBA" id="ARBA00022603"/>
    </source>
</evidence>
<comment type="caution">
    <text evidence="9">The sequence shown here is derived from an EMBL/GenBank/DDBJ whole genome shotgun (WGS) entry which is preliminary data.</text>
</comment>
<dbReference type="InterPro" id="IPR029063">
    <property type="entry name" value="SAM-dependent_MTases_sf"/>
</dbReference>
<keyword evidence="2" id="KW-0489">Methyltransferase</keyword>
<dbReference type="InterPro" id="IPR046819">
    <property type="entry name" value="MmeI_hel"/>
</dbReference>
<dbReference type="GO" id="GO:0009007">
    <property type="term" value="F:site-specific DNA-methyltransferase (adenine-specific) activity"/>
    <property type="evidence" value="ECO:0007669"/>
    <property type="project" value="UniProtKB-EC"/>
</dbReference>
<feature type="compositionally biased region" description="Basic residues" evidence="5">
    <location>
        <begin position="115"/>
        <end position="129"/>
    </location>
</feature>
<gene>
    <name evidence="9" type="ORF">Mal64_34610</name>
</gene>
<proteinExistence type="predicted"/>